<dbReference type="CDD" id="cd06661">
    <property type="entry name" value="GGCT_like"/>
    <property type="match status" value="1"/>
</dbReference>
<evidence type="ECO:0000256" key="3">
    <source>
        <dbReference type="RuleBase" id="RU367036"/>
    </source>
</evidence>
<dbReference type="SUPFAM" id="SSF110857">
    <property type="entry name" value="Gamma-glutamyl cyclotransferase-like"/>
    <property type="match status" value="1"/>
</dbReference>
<comment type="caution">
    <text evidence="5">The sequence shown here is derived from an EMBL/GenBank/DDBJ whole genome shotgun (WGS) entry which is preliminary data.</text>
</comment>
<dbReference type="GO" id="GO:0005829">
    <property type="term" value="C:cytosol"/>
    <property type="evidence" value="ECO:0007669"/>
    <property type="project" value="TreeGrafter"/>
</dbReference>
<proteinExistence type="inferred from homology"/>
<dbReference type="InterPro" id="IPR013024">
    <property type="entry name" value="GGCT-like"/>
</dbReference>
<accession>A0A2G8K2Z1</accession>
<feature type="domain" description="Gamma-glutamylcyclotransferase AIG2-like" evidence="4">
    <location>
        <begin position="4"/>
        <end position="127"/>
    </location>
</feature>
<dbReference type="PANTHER" id="PTHR12510">
    <property type="entry name" value="TROPONIN C-AKIN-1 PROTEIN"/>
    <property type="match status" value="1"/>
</dbReference>
<dbReference type="AlphaFoldDB" id="A0A2G8K2Z1"/>
<dbReference type="InterPro" id="IPR039126">
    <property type="entry name" value="GGACT"/>
</dbReference>
<name>A0A2G8K2Z1_STIJA</name>
<dbReference type="GO" id="GO:0061929">
    <property type="term" value="F:gamma-glutamylaminecyclotransferase activity"/>
    <property type="evidence" value="ECO:0007669"/>
    <property type="project" value="InterPro"/>
</dbReference>
<dbReference type="InterPro" id="IPR009288">
    <property type="entry name" value="AIG2-like_dom"/>
</dbReference>
<sequence length="149" mass="17346">MHRIFVYGTLKSTEIFNFHLIDVTNGKATFVCKGTTCKKYPLVAFTFKQYKRVPGLLFDDEGVGNNVHGEIWDVDDQLLRWLDNFESYPEHYDRQVLDIVREEGAQATVEQCMTYVRRGYSKDVLELPYYTSYNSTEIGKPYEATDCVE</sequence>
<evidence type="ECO:0000256" key="2">
    <source>
        <dbReference type="PIRSR" id="PIRSR639126-1"/>
    </source>
</evidence>
<feature type="active site" description="Proton acceptor" evidence="2">
    <location>
        <position position="86"/>
    </location>
</feature>
<dbReference type="STRING" id="307972.A0A2G8K2Z1"/>
<organism evidence="5 6">
    <name type="scientific">Stichopus japonicus</name>
    <name type="common">Sea cucumber</name>
    <dbReference type="NCBI Taxonomy" id="307972"/>
    <lineage>
        <taxon>Eukaryota</taxon>
        <taxon>Metazoa</taxon>
        <taxon>Echinodermata</taxon>
        <taxon>Eleutherozoa</taxon>
        <taxon>Echinozoa</taxon>
        <taxon>Holothuroidea</taxon>
        <taxon>Aspidochirotacea</taxon>
        <taxon>Aspidochirotida</taxon>
        <taxon>Stichopodidae</taxon>
        <taxon>Apostichopus</taxon>
    </lineage>
</organism>
<dbReference type="Gene3D" id="3.10.490.10">
    <property type="entry name" value="Gamma-glutamyl cyclotransferase-like"/>
    <property type="match status" value="1"/>
</dbReference>
<reference evidence="5 6" key="1">
    <citation type="journal article" date="2017" name="PLoS Biol.">
        <title>The sea cucumber genome provides insights into morphological evolution and visceral regeneration.</title>
        <authorList>
            <person name="Zhang X."/>
            <person name="Sun L."/>
            <person name="Yuan J."/>
            <person name="Sun Y."/>
            <person name="Gao Y."/>
            <person name="Zhang L."/>
            <person name="Li S."/>
            <person name="Dai H."/>
            <person name="Hamel J.F."/>
            <person name="Liu C."/>
            <person name="Yu Y."/>
            <person name="Liu S."/>
            <person name="Lin W."/>
            <person name="Guo K."/>
            <person name="Jin S."/>
            <person name="Xu P."/>
            <person name="Storey K.B."/>
            <person name="Huan P."/>
            <person name="Zhang T."/>
            <person name="Zhou Y."/>
            <person name="Zhang J."/>
            <person name="Lin C."/>
            <person name="Li X."/>
            <person name="Xing L."/>
            <person name="Huo D."/>
            <person name="Sun M."/>
            <person name="Wang L."/>
            <person name="Mercier A."/>
            <person name="Li F."/>
            <person name="Yang H."/>
            <person name="Xiang J."/>
        </authorList>
    </citation>
    <scope>NUCLEOTIDE SEQUENCE [LARGE SCALE GENOMIC DNA]</scope>
    <source>
        <strain evidence="5">Shaxun</strain>
        <tissue evidence="5">Muscle</tissue>
    </source>
</reference>
<dbReference type="InterPro" id="IPR036568">
    <property type="entry name" value="GGCT-like_sf"/>
</dbReference>
<protein>
    <recommendedName>
        <fullName evidence="3">Gamma-glutamylcyclotransferase family protein</fullName>
    </recommendedName>
</protein>
<keyword evidence="6" id="KW-1185">Reference proteome</keyword>
<evidence type="ECO:0000259" key="4">
    <source>
        <dbReference type="Pfam" id="PF06094"/>
    </source>
</evidence>
<gene>
    <name evidence="5" type="ORF">BSL78_20774</name>
</gene>
<dbReference type="EMBL" id="MRZV01000939">
    <property type="protein sequence ID" value="PIK42377.1"/>
    <property type="molecule type" value="Genomic_DNA"/>
</dbReference>
<evidence type="ECO:0000256" key="1">
    <source>
        <dbReference type="ARBA" id="ARBA00008861"/>
    </source>
</evidence>
<dbReference type="Proteomes" id="UP000230750">
    <property type="component" value="Unassembled WGS sequence"/>
</dbReference>
<comment type="similarity">
    <text evidence="1 3">Belongs to the gamma-glutamylcyclotransferase family.</text>
</comment>
<dbReference type="PANTHER" id="PTHR12510:SF4">
    <property type="entry name" value="GAMMA-GLUTAMYLAMINECYCLOTRANSFERASE"/>
    <property type="match status" value="1"/>
</dbReference>
<dbReference type="Pfam" id="PF06094">
    <property type="entry name" value="GGACT"/>
    <property type="match status" value="1"/>
</dbReference>
<evidence type="ECO:0000313" key="5">
    <source>
        <dbReference type="EMBL" id="PIK42377.1"/>
    </source>
</evidence>
<evidence type="ECO:0000313" key="6">
    <source>
        <dbReference type="Proteomes" id="UP000230750"/>
    </source>
</evidence>
<dbReference type="OrthoDB" id="113620at2759"/>